<sequence length="422" mass="46371">MALDAPARPPASAGANASSSMNAAPVPFMTAADTPAQSQAQALIPSVPIAKLAATPQSHRQGAVASTSSFTFPAPRLGSPHRNLSQRRTSTSLTFSLAAPPPSDPDSSMSSSAKIKRRRQSNASLQTEVASGVADRQTRIQEAQTCRWHLHHGHAGGQTFFIRFSAHKATNQDLCGPRNGQGNTCSGGRCESRGGSRRRRIQLLATQGKRKRGTSEVRPVKSKSKATAGETEEGEVCDDDGDDAWVDDRKCLIGCCRVHIAPRFRPTTSRKHIRCRRFRHTRQSAWPQPKPPLRIASAWNPPQRIASPSNSPLVHRLNVHPHPFQHREAPQYPKPQTNPQLSRVQIRAHATRIPHSISTLSTTPPEWFGGHVALELAHARPLRASMGVEGEPVRLARERAERELGMEMLRVQRQVDLEWEQS</sequence>
<proteinExistence type="predicted"/>
<evidence type="ECO:0000313" key="3">
    <source>
        <dbReference type="Proteomes" id="UP000193411"/>
    </source>
</evidence>
<evidence type="ECO:0000256" key="1">
    <source>
        <dbReference type="SAM" id="MobiDB-lite"/>
    </source>
</evidence>
<feature type="compositionally biased region" description="Polar residues" evidence="1">
    <location>
        <begin position="82"/>
        <end position="95"/>
    </location>
</feature>
<feature type="region of interest" description="Disordered" evidence="1">
    <location>
        <begin position="1"/>
        <end position="21"/>
    </location>
</feature>
<protein>
    <submittedName>
        <fullName evidence="2">Uncharacterized protein</fullName>
    </submittedName>
</protein>
<organism evidence="2 3">
    <name type="scientific">Catenaria anguillulae PL171</name>
    <dbReference type="NCBI Taxonomy" id="765915"/>
    <lineage>
        <taxon>Eukaryota</taxon>
        <taxon>Fungi</taxon>
        <taxon>Fungi incertae sedis</taxon>
        <taxon>Blastocladiomycota</taxon>
        <taxon>Blastocladiomycetes</taxon>
        <taxon>Blastocladiales</taxon>
        <taxon>Catenariaceae</taxon>
        <taxon>Catenaria</taxon>
    </lineage>
</organism>
<gene>
    <name evidence="2" type="ORF">BCR44DRAFT_1502072</name>
</gene>
<name>A0A1Y2HER9_9FUNG</name>
<evidence type="ECO:0000313" key="2">
    <source>
        <dbReference type="EMBL" id="ORZ32391.1"/>
    </source>
</evidence>
<dbReference type="EMBL" id="MCFL01000047">
    <property type="protein sequence ID" value="ORZ32391.1"/>
    <property type="molecule type" value="Genomic_DNA"/>
</dbReference>
<dbReference type="Proteomes" id="UP000193411">
    <property type="component" value="Unassembled WGS sequence"/>
</dbReference>
<keyword evidence="3" id="KW-1185">Reference proteome</keyword>
<feature type="region of interest" description="Disordered" evidence="1">
    <location>
        <begin position="174"/>
        <end position="238"/>
    </location>
</feature>
<reference evidence="2 3" key="1">
    <citation type="submission" date="2016-07" db="EMBL/GenBank/DDBJ databases">
        <title>Pervasive Adenine N6-methylation of Active Genes in Fungi.</title>
        <authorList>
            <consortium name="DOE Joint Genome Institute"/>
            <person name="Mondo S.J."/>
            <person name="Dannebaum R.O."/>
            <person name="Kuo R.C."/>
            <person name="Labutti K."/>
            <person name="Haridas S."/>
            <person name="Kuo A."/>
            <person name="Salamov A."/>
            <person name="Ahrendt S.R."/>
            <person name="Lipzen A."/>
            <person name="Sullivan W."/>
            <person name="Andreopoulos W.B."/>
            <person name="Clum A."/>
            <person name="Lindquist E."/>
            <person name="Daum C."/>
            <person name="Ramamoorthy G.K."/>
            <person name="Gryganskyi A."/>
            <person name="Culley D."/>
            <person name="Magnuson J.K."/>
            <person name="James T.Y."/>
            <person name="O'Malley M.A."/>
            <person name="Stajich J.E."/>
            <person name="Spatafora J.W."/>
            <person name="Visel A."/>
            <person name="Grigoriev I.V."/>
        </authorList>
    </citation>
    <scope>NUCLEOTIDE SEQUENCE [LARGE SCALE GENOMIC DNA]</scope>
    <source>
        <strain evidence="2 3">PL171</strain>
    </source>
</reference>
<dbReference type="AlphaFoldDB" id="A0A1Y2HER9"/>
<feature type="compositionally biased region" description="Polar residues" evidence="1">
    <location>
        <begin position="58"/>
        <end position="71"/>
    </location>
</feature>
<feature type="compositionally biased region" description="Low complexity" evidence="1">
    <location>
        <begin position="10"/>
        <end position="21"/>
    </location>
</feature>
<comment type="caution">
    <text evidence="2">The sequence shown here is derived from an EMBL/GenBank/DDBJ whole genome shotgun (WGS) entry which is preliminary data.</text>
</comment>
<accession>A0A1Y2HER9</accession>
<feature type="region of interest" description="Disordered" evidence="1">
    <location>
        <begin position="58"/>
        <end position="136"/>
    </location>
</feature>